<dbReference type="PANTHER" id="PTHR46523:SF1">
    <property type="entry name" value="DCTP PYROPHOSPHATASE 1"/>
    <property type="match status" value="1"/>
</dbReference>
<dbReference type="SUPFAM" id="SSF101386">
    <property type="entry name" value="all-alpha NTP pyrophosphatases"/>
    <property type="match status" value="1"/>
</dbReference>
<dbReference type="InterPro" id="IPR025984">
    <property type="entry name" value="DCTPP"/>
</dbReference>
<dbReference type="eggNOG" id="arCOG01084">
    <property type="taxonomic scope" value="Archaea"/>
</dbReference>
<dbReference type="RefSeq" id="WP_013683016.1">
    <property type="nucleotide sequence ID" value="NC_015320.1"/>
</dbReference>
<dbReference type="GO" id="GO:0005829">
    <property type="term" value="C:cytosol"/>
    <property type="evidence" value="ECO:0007669"/>
    <property type="project" value="TreeGrafter"/>
</dbReference>
<dbReference type="CDD" id="cd11537">
    <property type="entry name" value="NTP-PPase_RS21-C6_like"/>
    <property type="match status" value="1"/>
</dbReference>
<dbReference type="EMBL" id="CP002588">
    <property type="protein sequence ID" value="AEA46341.1"/>
    <property type="molecule type" value="Genomic_DNA"/>
</dbReference>
<evidence type="ECO:0000313" key="2">
    <source>
        <dbReference type="Proteomes" id="UP000008136"/>
    </source>
</evidence>
<accession>F2KP33</accession>
<dbReference type="OrthoDB" id="147562at2157"/>
<dbReference type="PIRSF" id="PIRSF029826">
    <property type="entry name" value="UCP029826_pph"/>
    <property type="match status" value="1"/>
</dbReference>
<dbReference type="KEGG" id="ave:Arcve_0307"/>
<organism evidence="1 2">
    <name type="scientific">Archaeoglobus veneficus (strain DSM 11195 / SNP6)</name>
    <dbReference type="NCBI Taxonomy" id="693661"/>
    <lineage>
        <taxon>Archaea</taxon>
        <taxon>Methanobacteriati</taxon>
        <taxon>Methanobacteriota</taxon>
        <taxon>Archaeoglobi</taxon>
        <taxon>Archaeoglobales</taxon>
        <taxon>Archaeoglobaceae</taxon>
        <taxon>Archaeoglobus</taxon>
    </lineage>
</organism>
<protein>
    <submittedName>
        <fullName evidence="1">Putative pyrophosphatase</fullName>
    </submittedName>
</protein>
<dbReference type="GeneID" id="10393401"/>
<dbReference type="GO" id="GO:0047840">
    <property type="term" value="F:dCTP diphosphatase activity"/>
    <property type="evidence" value="ECO:0007669"/>
    <property type="project" value="TreeGrafter"/>
</dbReference>
<dbReference type="HOGENOM" id="CLU_110454_2_1_2"/>
<dbReference type="GO" id="GO:0006253">
    <property type="term" value="P:dCTP catabolic process"/>
    <property type="evidence" value="ECO:0007669"/>
    <property type="project" value="TreeGrafter"/>
</dbReference>
<evidence type="ECO:0000313" key="1">
    <source>
        <dbReference type="EMBL" id="AEA46341.1"/>
    </source>
</evidence>
<dbReference type="Pfam" id="PF12643">
    <property type="entry name" value="MazG-like"/>
    <property type="match status" value="1"/>
</dbReference>
<dbReference type="AlphaFoldDB" id="F2KP33"/>
<name>F2KP33_ARCVS</name>
<dbReference type="GO" id="GO:0042262">
    <property type="term" value="P:DNA protection"/>
    <property type="evidence" value="ECO:0007669"/>
    <property type="project" value="TreeGrafter"/>
</dbReference>
<dbReference type="PANTHER" id="PTHR46523">
    <property type="entry name" value="DCTP PYROPHOSPHATASE 1"/>
    <property type="match status" value="1"/>
</dbReference>
<proteinExistence type="predicted"/>
<dbReference type="InterPro" id="IPR052555">
    <property type="entry name" value="dCTP_Pyrophosphatase"/>
</dbReference>
<dbReference type="Proteomes" id="UP000008136">
    <property type="component" value="Chromosome"/>
</dbReference>
<dbReference type="Gene3D" id="1.10.287.1080">
    <property type="entry name" value="MazG-like"/>
    <property type="match status" value="1"/>
</dbReference>
<sequence length="114" mass="13694">MDIEELRRILVKFRDERDWKKFHNPKDLTISICIESAELLQHFQWIDCNDVWKVAKERREKIEGEMADILIYLIYLADVLEIDLGEAVVEKVRKNEERYPVDKVKGKAKKYTEL</sequence>
<reference evidence="1 2" key="1">
    <citation type="submission" date="2011-03" db="EMBL/GenBank/DDBJ databases">
        <title>The complete genome of Archaeoglobus veneficus SNP6.</title>
        <authorList>
            <consortium name="US DOE Joint Genome Institute (JGI-PGF)"/>
            <person name="Lucas S."/>
            <person name="Copeland A."/>
            <person name="Lapidus A."/>
            <person name="Bruce D."/>
            <person name="Goodwin L."/>
            <person name="Pitluck S."/>
            <person name="Kyrpides N."/>
            <person name="Mavromatis K."/>
            <person name="Pagani I."/>
            <person name="Ivanova N."/>
            <person name="Mikhailova N."/>
            <person name="Lu M."/>
            <person name="Detter J.C."/>
            <person name="Tapia R."/>
            <person name="Han C."/>
            <person name="Land M."/>
            <person name="Hauser L."/>
            <person name="Markowitz V."/>
            <person name="Cheng J.-F."/>
            <person name="Hugenholtz P."/>
            <person name="Woyke T."/>
            <person name="Wu D."/>
            <person name="Spring S."/>
            <person name="Brambilla E."/>
            <person name="Klenk H.-P."/>
            <person name="Eisen J.A."/>
        </authorList>
    </citation>
    <scope>NUCLEOTIDE SEQUENCE [LARGE SCALE GENOMIC DNA]</scope>
    <source>
        <strain>SNP6</strain>
    </source>
</reference>
<gene>
    <name evidence="1" type="ordered locus">Arcve_0307</name>
</gene>
<keyword evidence="2" id="KW-1185">Reference proteome</keyword>
<dbReference type="STRING" id="693661.Arcve_0307"/>